<dbReference type="EMBL" id="CP094326">
    <property type="protein sequence ID" value="UNY99320.1"/>
    <property type="molecule type" value="Genomic_DNA"/>
</dbReference>
<reference evidence="2 3" key="1">
    <citation type="journal article" date="2018" name="Int. J. Syst. Evol. Microbiol.">
        <title>Zhouia spongiae sp. nov., isolated from a marine sponge.</title>
        <authorList>
            <person name="Zhuang L."/>
            <person name="Lin B."/>
            <person name="Qin F."/>
            <person name="Luo L."/>
        </authorList>
    </citation>
    <scope>NUCLEOTIDE SEQUENCE [LARGE SCALE GENOMIC DNA]</scope>
    <source>
        <strain evidence="2 3">HN-Y44</strain>
    </source>
</reference>
<protein>
    <submittedName>
        <fullName evidence="2">Alpha-ketoglutarate decarboxylase</fullName>
    </submittedName>
</protein>
<accession>A0ABY3YNB6</accession>
<name>A0ABY3YNB6_9FLAO</name>
<gene>
    <name evidence="2" type="ORF">MQE36_03015</name>
</gene>
<evidence type="ECO:0000256" key="1">
    <source>
        <dbReference type="SAM" id="SignalP"/>
    </source>
</evidence>
<sequence length="175" mass="19471">MKRINLLHIIIVFTISMATAKAQVGYNTSSNDFWRNVQFGGGIGLGFGDGWFSGTLSPSAIYPVNDQFATGVGLNFSYADQKDVYTATIVGGSIIGLFNPINEMQISGEFEELHVSRKFEFDGSNLKDNYWVPALFFGLGYSTRNVTVGLKYDVLHDNDKSFYADALIPFIRVYF</sequence>
<organism evidence="2 3">
    <name type="scientific">Zhouia spongiae</name>
    <dbReference type="NCBI Taxonomy" id="2202721"/>
    <lineage>
        <taxon>Bacteria</taxon>
        <taxon>Pseudomonadati</taxon>
        <taxon>Bacteroidota</taxon>
        <taxon>Flavobacteriia</taxon>
        <taxon>Flavobacteriales</taxon>
        <taxon>Flavobacteriaceae</taxon>
        <taxon>Zhouia</taxon>
    </lineage>
</organism>
<dbReference type="Proteomes" id="UP000829476">
    <property type="component" value="Chromosome"/>
</dbReference>
<dbReference type="RefSeq" id="WP_242937720.1">
    <property type="nucleotide sequence ID" value="NZ_CP094326.1"/>
</dbReference>
<keyword evidence="1" id="KW-0732">Signal</keyword>
<proteinExistence type="predicted"/>
<keyword evidence="3" id="KW-1185">Reference proteome</keyword>
<feature type="chain" id="PRO_5045739257" evidence="1">
    <location>
        <begin position="23"/>
        <end position="175"/>
    </location>
</feature>
<feature type="signal peptide" evidence="1">
    <location>
        <begin position="1"/>
        <end position="22"/>
    </location>
</feature>
<evidence type="ECO:0000313" key="2">
    <source>
        <dbReference type="EMBL" id="UNY99320.1"/>
    </source>
</evidence>
<evidence type="ECO:0000313" key="3">
    <source>
        <dbReference type="Proteomes" id="UP000829476"/>
    </source>
</evidence>